<organism evidence="2 3">
    <name type="scientific">Mycobacterium yunnanensis</name>
    <dbReference type="NCBI Taxonomy" id="368477"/>
    <lineage>
        <taxon>Bacteria</taxon>
        <taxon>Bacillati</taxon>
        <taxon>Actinomycetota</taxon>
        <taxon>Actinomycetes</taxon>
        <taxon>Mycobacteriales</taxon>
        <taxon>Mycobacteriaceae</taxon>
        <taxon>Mycobacterium</taxon>
    </lineage>
</organism>
<evidence type="ECO:0000313" key="2">
    <source>
        <dbReference type="EMBL" id="MCV7421867.1"/>
    </source>
</evidence>
<keyword evidence="3" id="KW-1185">Reference proteome</keyword>
<feature type="transmembrane region" description="Helical" evidence="1">
    <location>
        <begin position="24"/>
        <end position="45"/>
    </location>
</feature>
<evidence type="ECO:0000313" key="3">
    <source>
        <dbReference type="Proteomes" id="UP001141629"/>
    </source>
</evidence>
<dbReference type="EMBL" id="JACKVK010000008">
    <property type="protein sequence ID" value="MCV7421867.1"/>
    <property type="molecule type" value="Genomic_DNA"/>
</dbReference>
<keyword evidence="1" id="KW-0472">Membrane</keyword>
<dbReference type="Proteomes" id="UP001141629">
    <property type="component" value="Unassembled WGS sequence"/>
</dbReference>
<evidence type="ECO:0000256" key="1">
    <source>
        <dbReference type="SAM" id="Phobius"/>
    </source>
</evidence>
<keyword evidence="1" id="KW-1133">Transmembrane helix</keyword>
<name>A0A9X3C3C7_9MYCO</name>
<evidence type="ECO:0008006" key="4">
    <source>
        <dbReference type="Google" id="ProtNLM"/>
    </source>
</evidence>
<dbReference type="RefSeq" id="WP_263996617.1">
    <property type="nucleotide sequence ID" value="NZ_JACKVK010000008.1"/>
</dbReference>
<comment type="caution">
    <text evidence="2">The sequence shown here is derived from an EMBL/GenBank/DDBJ whole genome shotgun (WGS) entry which is preliminary data.</text>
</comment>
<dbReference type="PANTHER" id="PTHR42305:SF1">
    <property type="entry name" value="MEMBRANE PROTEIN RV1733C-RELATED"/>
    <property type="match status" value="1"/>
</dbReference>
<protein>
    <recommendedName>
        <fullName evidence="4">Transmembrane protein</fullName>
    </recommendedName>
</protein>
<dbReference type="InterPro" id="IPR039708">
    <property type="entry name" value="MT1774/Rv1733c-like"/>
</dbReference>
<dbReference type="PANTHER" id="PTHR42305">
    <property type="entry name" value="MEMBRANE PROTEIN RV1733C-RELATED"/>
    <property type="match status" value="1"/>
</dbReference>
<reference evidence="2" key="1">
    <citation type="submission" date="2020-07" db="EMBL/GenBank/DDBJ databases">
        <authorList>
            <person name="Pettersson B.M.F."/>
            <person name="Behra P.R.K."/>
            <person name="Ramesh M."/>
            <person name="Das S."/>
            <person name="Dasgupta S."/>
            <person name="Kirsebom L.A."/>
        </authorList>
    </citation>
    <scope>NUCLEOTIDE SEQUENCE</scope>
    <source>
        <strain evidence="2">DSM 44838</strain>
    </source>
</reference>
<reference evidence="2" key="2">
    <citation type="journal article" date="2022" name="BMC Genomics">
        <title>Comparative genome analysis of mycobacteria focusing on tRNA and non-coding RNA.</title>
        <authorList>
            <person name="Behra P.R.K."/>
            <person name="Pettersson B.M.F."/>
            <person name="Ramesh M."/>
            <person name="Das S."/>
            <person name="Dasgupta S."/>
            <person name="Kirsebom L.A."/>
        </authorList>
    </citation>
    <scope>NUCLEOTIDE SEQUENCE</scope>
    <source>
        <strain evidence="2">DSM 44838</strain>
    </source>
</reference>
<sequence length="196" mass="20882">MNPLRWWVTCALGRGPLLRRADRVHAWGLVIGFAAMIAAIAPAVAVGQVGYTARAQTIAAEAATRHPAEAIAMSDSTADPTQIESGSTSFLAHVRWTARDGAHDDYTKLEQPVKAGQPVRIWLDDAGKPTTPPLTDADARVVAMGTAAIVWLGLAAVIGVGVAMLQMAVNRARDRKWERGLRALVDDVDGPAPHRP</sequence>
<accession>A0A9X3C3C7</accession>
<dbReference type="AlphaFoldDB" id="A0A9X3C3C7"/>
<keyword evidence="1" id="KW-0812">Transmembrane</keyword>
<gene>
    <name evidence="2" type="ORF">H7K45_15060</name>
</gene>
<proteinExistence type="predicted"/>
<feature type="transmembrane region" description="Helical" evidence="1">
    <location>
        <begin position="148"/>
        <end position="169"/>
    </location>
</feature>